<accession>A0A6J6SML0</accession>
<reference evidence="2" key="1">
    <citation type="submission" date="2020-05" db="EMBL/GenBank/DDBJ databases">
        <authorList>
            <person name="Chiriac C."/>
            <person name="Salcher M."/>
            <person name="Ghai R."/>
            <person name="Kavagutti S V."/>
        </authorList>
    </citation>
    <scope>NUCLEOTIDE SEQUENCE</scope>
</reference>
<dbReference type="InterPro" id="IPR029062">
    <property type="entry name" value="Class_I_gatase-like"/>
</dbReference>
<name>A0A6J6SML0_9ZZZZ</name>
<dbReference type="SUPFAM" id="SSF52317">
    <property type="entry name" value="Class I glutamine amidotransferase-like"/>
    <property type="match status" value="1"/>
</dbReference>
<feature type="domain" description="ThuA-like" evidence="1">
    <location>
        <begin position="52"/>
        <end position="283"/>
    </location>
</feature>
<dbReference type="PROSITE" id="PS51318">
    <property type="entry name" value="TAT"/>
    <property type="match status" value="1"/>
</dbReference>
<dbReference type="PANTHER" id="PTHR40469:SF2">
    <property type="entry name" value="GALACTOSE-BINDING DOMAIN-LIKE SUPERFAMILY PROTEIN"/>
    <property type="match status" value="1"/>
</dbReference>
<evidence type="ECO:0000259" key="1">
    <source>
        <dbReference type="Pfam" id="PF06283"/>
    </source>
</evidence>
<dbReference type="EMBL" id="CAEZYQ010000005">
    <property type="protein sequence ID" value="CAB4735837.1"/>
    <property type="molecule type" value="Genomic_DNA"/>
</dbReference>
<protein>
    <submittedName>
        <fullName evidence="2">Unannotated protein</fullName>
    </submittedName>
</protein>
<dbReference type="InterPro" id="IPR006311">
    <property type="entry name" value="TAT_signal"/>
</dbReference>
<dbReference type="AlphaFoldDB" id="A0A6J6SML0"/>
<organism evidence="2">
    <name type="scientific">freshwater metagenome</name>
    <dbReference type="NCBI Taxonomy" id="449393"/>
    <lineage>
        <taxon>unclassified sequences</taxon>
        <taxon>metagenomes</taxon>
        <taxon>ecological metagenomes</taxon>
    </lineage>
</organism>
<dbReference type="InterPro" id="IPR029010">
    <property type="entry name" value="ThuA-like"/>
</dbReference>
<dbReference type="Pfam" id="PF06283">
    <property type="entry name" value="ThuA"/>
    <property type="match status" value="1"/>
</dbReference>
<dbReference type="Gene3D" id="3.40.50.880">
    <property type="match status" value="1"/>
</dbReference>
<sequence>MCTETSCSAGSPTRTGLGRRALLGAALATPAALLAPPAVARTAETQAASLPRLLVFTRTTGFRHASIETAVSTIQGMLAARGIGVDATEDPTVFSRRSLAAYDAVAFVNTTGDVLEGTQRTALERFVRSGGGWAGVHSAADTEYSNDFYTELLAGGRFLAHPLQQPGLIVREDEQHRSTKHLGETWLVPFEEFYSFTSSVRGRSRVLLSIDESTYLQDPNTSNLPTGPENPLPTFPGVSGVMGDHPMAWTHRVGRGRSWYTALGHEIGMYYLPQFTDHLLGGLLTVLRHGVRNRR</sequence>
<dbReference type="PANTHER" id="PTHR40469">
    <property type="entry name" value="SECRETED GLYCOSYL HYDROLASE"/>
    <property type="match status" value="1"/>
</dbReference>
<proteinExistence type="predicted"/>
<evidence type="ECO:0000313" key="2">
    <source>
        <dbReference type="EMBL" id="CAB4735837.1"/>
    </source>
</evidence>
<gene>
    <name evidence="2" type="ORF">UFOPK2761_00893</name>
</gene>